<dbReference type="Proteomes" id="UP000467488">
    <property type="component" value="Chromosome"/>
</dbReference>
<evidence type="ECO:0000256" key="3">
    <source>
        <dbReference type="ARBA" id="ARBA00006351"/>
    </source>
</evidence>
<name>A0A8S0FDR5_ECOLX</name>
<evidence type="ECO:0000256" key="7">
    <source>
        <dbReference type="ARBA" id="ARBA00022842"/>
    </source>
</evidence>
<keyword evidence="6" id="KW-0479">Metal-binding</keyword>
<gene>
    <name evidence="10" type="primary">rfaI</name>
    <name evidence="10" type="ORF">EIMP300_11350</name>
</gene>
<dbReference type="PANTHER" id="PTHR13778:SF47">
    <property type="entry name" value="LIPOPOLYSACCHARIDE 1,3-GALACTOSYLTRANSFERASE"/>
    <property type="match status" value="1"/>
</dbReference>
<dbReference type="Gene3D" id="3.90.550.10">
    <property type="entry name" value="Spore Coat Polysaccharide Biosynthesis Protein SpsA, Chain A"/>
    <property type="match status" value="1"/>
</dbReference>
<dbReference type="PANTHER" id="PTHR13778">
    <property type="entry name" value="GLYCOSYLTRANSFERASE 8 DOMAIN-CONTAINING PROTEIN"/>
    <property type="match status" value="1"/>
</dbReference>
<dbReference type="EMBL" id="AP022360">
    <property type="protein sequence ID" value="BBU79735.1"/>
    <property type="molecule type" value="Genomic_DNA"/>
</dbReference>
<dbReference type="Pfam" id="PF01501">
    <property type="entry name" value="Glyco_transf_8"/>
    <property type="match status" value="1"/>
</dbReference>
<keyword evidence="7" id="KW-0460">Magnesium</keyword>
<evidence type="ECO:0000256" key="6">
    <source>
        <dbReference type="ARBA" id="ARBA00022723"/>
    </source>
</evidence>
<keyword evidence="5" id="KW-0808">Transferase</keyword>
<dbReference type="InterPro" id="IPR013645">
    <property type="entry name" value="Glyco_transf_8N"/>
</dbReference>
<comment type="cofactor">
    <cofactor evidence="1">
        <name>Mg(2+)</name>
        <dbReference type="ChEBI" id="CHEBI:18420"/>
    </cofactor>
</comment>
<dbReference type="NCBIfam" id="NF011718">
    <property type="entry name" value="PRK15171.1"/>
    <property type="match status" value="1"/>
</dbReference>
<keyword evidence="8" id="KW-0448">Lipopolysaccharide biosynthesis</keyword>
<sequence length="344" mass="40060">MQQVFFQETEYLNSVIDYNHKVETENLCLDIAYGTDKNFLFGCGISIASILKYNEGSRLCFHIFTDYFGDNDRKYFDALALQYKTRIKIYLINGDRLRSLPSTKNWTHAIYFRFVIELKCETDYFISKVAKVLYLDADIICQGTIEPLIKFSFPDDKVAMVVTEGQADWWEKRAHSLGVAGISKGYFNSGFLLINTAKWAAQQVSARAIAMLNEPEVIKKITHPDQDVLNMLLADKLIFADIKYNTQFSLNYQLKESFINPVTNNTIFIHYIGPTKPWHDWAWDYPVSQAFMEAKNASPWKNTALLKPNNSNQLRYSAKHMLKKHRYLKGFSNYLFYFIEKIKH</sequence>
<evidence type="ECO:0000313" key="11">
    <source>
        <dbReference type="Proteomes" id="UP000467488"/>
    </source>
</evidence>
<comment type="similarity">
    <text evidence="3">Belongs to the glycosyltransferase 8 family.</text>
</comment>
<evidence type="ECO:0000256" key="4">
    <source>
        <dbReference type="ARBA" id="ARBA00022676"/>
    </source>
</evidence>
<feature type="domain" description="Glycosyl transferase family 8 C-terminal" evidence="9">
    <location>
        <begin position="285"/>
        <end position="341"/>
    </location>
</feature>
<dbReference type="GO" id="GO:0008918">
    <property type="term" value="F:lipopolysaccharide 3-alpha-galactosyltransferase activity"/>
    <property type="evidence" value="ECO:0007669"/>
    <property type="project" value="InterPro"/>
</dbReference>
<evidence type="ECO:0000256" key="2">
    <source>
        <dbReference type="ARBA" id="ARBA00004713"/>
    </source>
</evidence>
<dbReference type="CDD" id="cd04194">
    <property type="entry name" value="GT8_A4GalT_like"/>
    <property type="match status" value="1"/>
</dbReference>
<keyword evidence="4" id="KW-0328">Glycosyltransferase</keyword>
<proteinExistence type="inferred from homology"/>
<comment type="pathway">
    <text evidence="2">Bacterial outer membrane biogenesis; LPS core biosynthesis.</text>
</comment>
<dbReference type="Pfam" id="PF08437">
    <property type="entry name" value="Glyco_transf_8C"/>
    <property type="match status" value="1"/>
</dbReference>
<evidence type="ECO:0000256" key="5">
    <source>
        <dbReference type="ARBA" id="ARBA00022679"/>
    </source>
</evidence>
<protein>
    <submittedName>
        <fullName evidence="10">Lipopolysaccharide 1,3-galactosyltransferase</fullName>
    </submittedName>
</protein>
<dbReference type="SUPFAM" id="SSF53448">
    <property type="entry name" value="Nucleotide-diphospho-sugar transferases"/>
    <property type="match status" value="1"/>
</dbReference>
<dbReference type="InterPro" id="IPR029044">
    <property type="entry name" value="Nucleotide-diphossugar_trans"/>
</dbReference>
<dbReference type="InterPro" id="IPR050748">
    <property type="entry name" value="Glycosyltrans_8_dom-fam"/>
</dbReference>
<evidence type="ECO:0000256" key="8">
    <source>
        <dbReference type="ARBA" id="ARBA00022985"/>
    </source>
</evidence>
<dbReference type="InterPro" id="IPR002495">
    <property type="entry name" value="Glyco_trans_8"/>
</dbReference>
<evidence type="ECO:0000256" key="1">
    <source>
        <dbReference type="ARBA" id="ARBA00001946"/>
    </source>
</evidence>
<dbReference type="GO" id="GO:0046872">
    <property type="term" value="F:metal ion binding"/>
    <property type="evidence" value="ECO:0007669"/>
    <property type="project" value="UniProtKB-KW"/>
</dbReference>
<organism evidence="10 11">
    <name type="scientific">Escherichia coli</name>
    <dbReference type="NCBI Taxonomy" id="562"/>
    <lineage>
        <taxon>Bacteria</taxon>
        <taxon>Pseudomonadati</taxon>
        <taxon>Pseudomonadota</taxon>
        <taxon>Gammaproteobacteria</taxon>
        <taxon>Enterobacterales</taxon>
        <taxon>Enterobacteriaceae</taxon>
        <taxon>Escherichia</taxon>
    </lineage>
</organism>
<dbReference type="AlphaFoldDB" id="A0A8S0FDR5"/>
<evidence type="ECO:0000313" key="10">
    <source>
        <dbReference type="EMBL" id="BBU79735.1"/>
    </source>
</evidence>
<reference evidence="10 11" key="1">
    <citation type="submission" date="2020-01" db="EMBL/GenBank/DDBJ databases">
        <title>Dynamics of blaIMP-6 dissemination in carbapenem resistant Enterobacteriacea isolated from regional surveillance in Osaka, Japan.</title>
        <authorList>
            <person name="Abe R."/>
            <person name="Akeda Y."/>
            <person name="Sugawara Y."/>
            <person name="Yamamoto N."/>
            <person name="Tomono K."/>
            <person name="Takeuchi D."/>
            <person name="Kawahara R."/>
            <person name="Hamada S."/>
        </authorList>
    </citation>
    <scope>NUCLEOTIDE SEQUENCE [LARGE SCALE GENOMIC DNA]</scope>
    <source>
        <strain evidence="10 11">E300</strain>
    </source>
</reference>
<accession>A0A8S0FDR5</accession>
<evidence type="ECO:0000259" key="9">
    <source>
        <dbReference type="Pfam" id="PF08437"/>
    </source>
</evidence>